<protein>
    <submittedName>
        <fullName evidence="1">DUF1990 domain-containing protein</fullName>
    </submittedName>
</protein>
<dbReference type="EMBL" id="JBBKAJ010000022">
    <property type="protein sequence ID" value="MEJ8637420.1"/>
    <property type="molecule type" value="Genomic_DNA"/>
</dbReference>
<sequence length="190" mass="20846">MPSDRPDEPAGSRHLTYAPAGATCPGDGTWTTAVPGYRRYERTVVIGHGDSDWRAASDAVLRWGIKRRSGFRVTPLVDAGERVVEGAEYRITAAWGPVAVHEPVRVVAVVDTADRCGFAYGTLPGHPVSGEEAFVVGREADGRVTLTLRSLTSRAPAGPWRTVFPVLLIAQRWYRRRYLRALLHPASKQD</sequence>
<comment type="caution">
    <text evidence="1">The sequence shown here is derived from an EMBL/GenBank/DDBJ whole genome shotgun (WGS) entry which is preliminary data.</text>
</comment>
<gene>
    <name evidence="1" type="ORF">WKI67_29040</name>
</gene>
<dbReference type="Proteomes" id="UP001377168">
    <property type="component" value="Unassembled WGS sequence"/>
</dbReference>
<evidence type="ECO:0000313" key="1">
    <source>
        <dbReference type="EMBL" id="MEJ8637420.1"/>
    </source>
</evidence>
<accession>A0ACC6Q1K1</accession>
<keyword evidence="2" id="KW-1185">Reference proteome</keyword>
<reference evidence="1" key="1">
    <citation type="submission" date="2024-03" db="EMBL/GenBank/DDBJ databases">
        <title>Novel Streptomyces species of biotechnological and ecological value are a feature of Machair soil.</title>
        <authorList>
            <person name="Prole J.R."/>
            <person name="Goodfellow M."/>
            <person name="Allenby N."/>
            <person name="Ward A.C."/>
        </authorList>
    </citation>
    <scope>NUCLEOTIDE SEQUENCE</scope>
    <source>
        <strain evidence="1">MS2.AVA.5</strain>
    </source>
</reference>
<organism evidence="1 2">
    <name type="scientific">Streptomyces achmelvichensis</name>
    <dbReference type="NCBI Taxonomy" id="3134111"/>
    <lineage>
        <taxon>Bacteria</taxon>
        <taxon>Bacillati</taxon>
        <taxon>Actinomycetota</taxon>
        <taxon>Actinomycetes</taxon>
        <taxon>Kitasatosporales</taxon>
        <taxon>Streptomycetaceae</taxon>
        <taxon>Streptomyces</taxon>
    </lineage>
</organism>
<proteinExistence type="predicted"/>
<evidence type="ECO:0000313" key="2">
    <source>
        <dbReference type="Proteomes" id="UP001377168"/>
    </source>
</evidence>
<name>A0ACC6Q1K1_9ACTN</name>